<evidence type="ECO:0000256" key="8">
    <source>
        <dbReference type="PIRNR" id="PIRNR006256"/>
    </source>
</evidence>
<evidence type="ECO:0000256" key="4">
    <source>
        <dbReference type="ARBA" id="ARBA00022723"/>
    </source>
</evidence>
<dbReference type="RefSeq" id="WP_153490446.1">
    <property type="nucleotide sequence ID" value="NZ_VWNA01000003.1"/>
</dbReference>
<dbReference type="EMBL" id="VWNA01000003">
    <property type="protein sequence ID" value="MQT15366.1"/>
    <property type="molecule type" value="Genomic_DNA"/>
</dbReference>
<comment type="function">
    <text evidence="8">Involved in the maturation of [NiFe] hydrogenases. Along with HypE, it catalyzes the synthesis of the CN ligands of the active site iron of [NiFe]-hydrogenases. HypF functions as a carbamoyl transferase using carbamoylphosphate as a substrate and transferring the carboxamido moiety in an ATP-dependent reaction to the thiolate of the C-terminal cysteine of HypE yielding a protein-S-carboxamide.</text>
</comment>
<dbReference type="InterPro" id="IPR051060">
    <property type="entry name" value="Carbamoyltrans_HypF-like"/>
</dbReference>
<dbReference type="Gene3D" id="3.90.870.50">
    <property type="match status" value="1"/>
</dbReference>
<evidence type="ECO:0000259" key="10">
    <source>
        <dbReference type="PROSITE" id="PS51160"/>
    </source>
</evidence>
<dbReference type="Pfam" id="PF07503">
    <property type="entry name" value="zf-HYPF"/>
    <property type="match status" value="2"/>
</dbReference>
<dbReference type="InterPro" id="IPR017968">
    <property type="entry name" value="Acylphosphatase_CS"/>
</dbReference>
<evidence type="ECO:0000256" key="2">
    <source>
        <dbReference type="ARBA" id="ARBA00008097"/>
    </source>
</evidence>
<accession>A0A6A7Y912</accession>
<dbReference type="Pfam" id="PF22521">
    <property type="entry name" value="HypF_C_2"/>
    <property type="match status" value="1"/>
</dbReference>
<comment type="catalytic activity">
    <reaction evidence="9">
        <text>an acyl phosphate + H2O = a carboxylate + phosphate + H(+)</text>
        <dbReference type="Rhea" id="RHEA:14965"/>
        <dbReference type="ChEBI" id="CHEBI:15377"/>
        <dbReference type="ChEBI" id="CHEBI:15378"/>
        <dbReference type="ChEBI" id="CHEBI:29067"/>
        <dbReference type="ChEBI" id="CHEBI:43474"/>
        <dbReference type="ChEBI" id="CHEBI:59918"/>
        <dbReference type="EC" id="3.6.1.7"/>
    </reaction>
</comment>
<keyword evidence="3" id="KW-0436">Ligase</keyword>
<evidence type="ECO:0000259" key="11">
    <source>
        <dbReference type="PROSITE" id="PS51163"/>
    </source>
</evidence>
<keyword evidence="6" id="KW-0862">Zinc</keyword>
<dbReference type="NCBIfam" id="TIGR00143">
    <property type="entry name" value="hypF"/>
    <property type="match status" value="1"/>
</dbReference>
<keyword evidence="9" id="KW-0378">Hydrolase</keyword>
<dbReference type="SUPFAM" id="SSF53067">
    <property type="entry name" value="Actin-like ATPase domain"/>
    <property type="match status" value="1"/>
</dbReference>
<dbReference type="GO" id="GO:0051604">
    <property type="term" value="P:protein maturation"/>
    <property type="evidence" value="ECO:0007669"/>
    <property type="project" value="TreeGrafter"/>
</dbReference>
<dbReference type="SUPFAM" id="SSF54975">
    <property type="entry name" value="Acylphosphatase/BLUF domain-like"/>
    <property type="match status" value="1"/>
</dbReference>
<dbReference type="InterPro" id="IPR036046">
    <property type="entry name" value="Acylphosphatase-like_dom_sf"/>
</dbReference>
<dbReference type="InterPro" id="IPR006070">
    <property type="entry name" value="Sua5-like_dom"/>
</dbReference>
<dbReference type="PANTHER" id="PTHR42959">
    <property type="entry name" value="CARBAMOYLTRANSFERASE"/>
    <property type="match status" value="1"/>
</dbReference>
<keyword evidence="13" id="KW-1185">Reference proteome</keyword>
<evidence type="ECO:0000256" key="3">
    <source>
        <dbReference type="ARBA" id="ARBA00022598"/>
    </source>
</evidence>
<comment type="pathway">
    <text evidence="1 8">Protein modification; [NiFe] hydrogenase maturation.</text>
</comment>
<dbReference type="Pfam" id="PF17788">
    <property type="entry name" value="HypF_C"/>
    <property type="match status" value="1"/>
</dbReference>
<evidence type="ECO:0000256" key="9">
    <source>
        <dbReference type="PROSITE-ProRule" id="PRU00520"/>
    </source>
</evidence>
<dbReference type="GO" id="GO:0016743">
    <property type="term" value="F:carboxyl- or carbamoyltransferase activity"/>
    <property type="evidence" value="ECO:0007669"/>
    <property type="project" value="UniProtKB-UniRule"/>
</dbReference>
<dbReference type="EC" id="6.2.-.-" evidence="8"/>
<keyword evidence="5" id="KW-0863">Zinc-finger</keyword>
<evidence type="ECO:0000256" key="5">
    <source>
        <dbReference type="ARBA" id="ARBA00022771"/>
    </source>
</evidence>
<feature type="active site" evidence="9">
    <location>
        <position position="41"/>
    </location>
</feature>
<dbReference type="Gene3D" id="3.30.420.40">
    <property type="match status" value="1"/>
</dbReference>
<dbReference type="PROSITE" id="PS00150">
    <property type="entry name" value="ACYLPHOSPHATASE_1"/>
    <property type="match status" value="1"/>
</dbReference>
<dbReference type="InterPro" id="IPR001792">
    <property type="entry name" value="Acylphosphatase-like_dom"/>
</dbReference>
<dbReference type="InterPro" id="IPR017945">
    <property type="entry name" value="DHBP_synth_RibB-like_a/b_dom"/>
</dbReference>
<feature type="active site" evidence="9">
    <location>
        <position position="23"/>
    </location>
</feature>
<organism evidence="12 13">
    <name type="scientific">Segnochrobactrum spirostomi</name>
    <dbReference type="NCBI Taxonomy" id="2608987"/>
    <lineage>
        <taxon>Bacteria</taxon>
        <taxon>Pseudomonadati</taxon>
        <taxon>Pseudomonadota</taxon>
        <taxon>Alphaproteobacteria</taxon>
        <taxon>Hyphomicrobiales</taxon>
        <taxon>Segnochrobactraceae</taxon>
        <taxon>Segnochrobactrum</taxon>
    </lineage>
</organism>
<sequence>MPAEPDHAAEIEVRGLVQGVGFRPFVWRLAQRLGIAGAVSNRGDRVVIAARAPLAILDRFATALVAEAPPLARIETIDRRVVPPFPADGFVIAASAPGAVAPGIVPDVATCPACLAEIRDPAARRHAYAFTNCTECGPRFSIVEALPYDRINTTMRAFGLCPECCAEYEDPADRRFHAQPIACPTCGPRLTLEHEGRVVDGDPVAHAARLLRSGAILALKGIGGFHIACDAGGEAVVAELRRRKHRPTKPLAVMVRDRAMLEALCVVDADEVAALAHPSAPIVLVRRRERAPLAASLAPGQDRLGVMLPYTPLHHLLLAAVDRPLVMTSANRSGEPQIFEDAAVRSGLAGIVGGILGHDRPIARRLDDSVARVAGGRLRILRRGRGLAPAPRALPPGFADAPPVLALGAELKSAICLTAGGRALLSHHLGDLDEPATQDAFDSALADYAALFDHRPEAIAVDLHPDYRASRIGAALADAGGLPLVAVQHHHAHIAAAMAEHGWPADRGPVIGIALDGTGLGDDGTAWGAEILLCDYRISRRLARLDPIPLAGGDTASREPWRCLLAHLDAALAPEDIPAARFDGLPIPTIRAMIARGLNSPPASSAGRLFDAMAALLDLAPRRQTFEGEAAMALEAVAGRADAGLTPYPFAVRFDADPIAIDPAPMWRAAVADRTGGRAPEEIARRFHHGVADVFADLAIRLAASHGAKAVAASGGVLQNALLLERLAARLTEAGLEVLLPETVPANDGGLAFGQAVVAAARLTGR</sequence>
<comment type="catalytic activity">
    <reaction evidence="7 8">
        <text>C-terminal L-cysteinyl-[HypE protein] + carbamoyl phosphate + ATP + H2O = C-terminal S-carboxamide-L-cysteinyl-[HypE protein] + AMP + phosphate + diphosphate + H(+)</text>
        <dbReference type="Rhea" id="RHEA:55636"/>
        <dbReference type="Rhea" id="RHEA-COMP:14247"/>
        <dbReference type="Rhea" id="RHEA-COMP:14392"/>
        <dbReference type="ChEBI" id="CHEBI:15377"/>
        <dbReference type="ChEBI" id="CHEBI:15378"/>
        <dbReference type="ChEBI" id="CHEBI:30616"/>
        <dbReference type="ChEBI" id="CHEBI:33019"/>
        <dbReference type="ChEBI" id="CHEBI:43474"/>
        <dbReference type="ChEBI" id="CHEBI:58228"/>
        <dbReference type="ChEBI" id="CHEBI:76913"/>
        <dbReference type="ChEBI" id="CHEBI:139126"/>
        <dbReference type="ChEBI" id="CHEBI:456215"/>
    </reaction>
</comment>
<dbReference type="InterPro" id="IPR004421">
    <property type="entry name" value="Carbamoyltransferase_HypF"/>
</dbReference>
<evidence type="ECO:0000256" key="6">
    <source>
        <dbReference type="ARBA" id="ARBA00022833"/>
    </source>
</evidence>
<dbReference type="AlphaFoldDB" id="A0A6A7Y912"/>
<dbReference type="PIRSF" id="PIRSF006256">
    <property type="entry name" value="CMPcnvr_hdrg_mat"/>
    <property type="match status" value="1"/>
</dbReference>
<keyword evidence="12" id="KW-0808">Transferase</keyword>
<protein>
    <recommendedName>
        <fullName evidence="8">Carbamoyltransferase HypF</fullName>
        <ecNumber evidence="8">6.2.-.-</ecNumber>
    </recommendedName>
</protein>
<evidence type="ECO:0000256" key="1">
    <source>
        <dbReference type="ARBA" id="ARBA00004711"/>
    </source>
</evidence>
<dbReference type="Gene3D" id="3.30.420.360">
    <property type="match status" value="1"/>
</dbReference>
<dbReference type="PANTHER" id="PTHR42959:SF1">
    <property type="entry name" value="CARBAMOYLTRANSFERASE HYPF"/>
    <property type="match status" value="1"/>
</dbReference>
<dbReference type="Gene3D" id="3.30.110.120">
    <property type="match status" value="1"/>
</dbReference>
<name>A0A6A7Y912_9HYPH</name>
<comment type="caution">
    <text evidence="12">The sequence shown here is derived from an EMBL/GenBank/DDBJ whole genome shotgun (WGS) entry which is preliminary data.</text>
</comment>
<dbReference type="GO" id="GO:0016874">
    <property type="term" value="F:ligase activity"/>
    <property type="evidence" value="ECO:0007669"/>
    <property type="project" value="UniProtKB-UniRule"/>
</dbReference>
<proteinExistence type="inferred from homology"/>
<dbReference type="GO" id="GO:0003725">
    <property type="term" value="F:double-stranded RNA binding"/>
    <property type="evidence" value="ECO:0007669"/>
    <property type="project" value="InterPro"/>
</dbReference>
<gene>
    <name evidence="12" type="primary">hypF</name>
    <name evidence="12" type="ORF">F0357_22470</name>
</gene>
<dbReference type="InterPro" id="IPR043129">
    <property type="entry name" value="ATPase_NBD"/>
</dbReference>
<comment type="similarity">
    <text evidence="2 8">Belongs to the carbamoyltransferase HypF family.</text>
</comment>
<dbReference type="PROSITE" id="PS51163">
    <property type="entry name" value="YRDC"/>
    <property type="match status" value="1"/>
</dbReference>
<dbReference type="GO" id="GO:0008270">
    <property type="term" value="F:zinc ion binding"/>
    <property type="evidence" value="ECO:0007669"/>
    <property type="project" value="UniProtKB-KW"/>
</dbReference>
<feature type="domain" description="YrdC-like" evidence="11">
    <location>
        <begin position="201"/>
        <end position="386"/>
    </location>
</feature>
<dbReference type="InterPro" id="IPR055128">
    <property type="entry name" value="HypF_C_2"/>
</dbReference>
<dbReference type="Proteomes" id="UP000332515">
    <property type="component" value="Unassembled WGS sequence"/>
</dbReference>
<evidence type="ECO:0000313" key="12">
    <source>
        <dbReference type="EMBL" id="MQT15366.1"/>
    </source>
</evidence>
<evidence type="ECO:0000256" key="7">
    <source>
        <dbReference type="ARBA" id="ARBA00048220"/>
    </source>
</evidence>
<dbReference type="Pfam" id="PF01300">
    <property type="entry name" value="Sua5_yciO_yrdC"/>
    <property type="match status" value="1"/>
</dbReference>
<dbReference type="GO" id="GO:0003998">
    <property type="term" value="F:acylphosphatase activity"/>
    <property type="evidence" value="ECO:0007669"/>
    <property type="project" value="UniProtKB-EC"/>
</dbReference>
<dbReference type="PROSITE" id="PS51160">
    <property type="entry name" value="ACYLPHOSPHATASE_3"/>
    <property type="match status" value="1"/>
</dbReference>
<keyword evidence="4" id="KW-0479">Metal-binding</keyword>
<dbReference type="Pfam" id="PF00708">
    <property type="entry name" value="Acylphosphatase"/>
    <property type="match status" value="1"/>
</dbReference>
<feature type="domain" description="Acylphosphatase-like" evidence="10">
    <location>
        <begin position="8"/>
        <end position="94"/>
    </location>
</feature>
<dbReference type="InterPro" id="IPR041440">
    <property type="entry name" value="HypF_C"/>
</dbReference>
<dbReference type="InterPro" id="IPR011125">
    <property type="entry name" value="Znf_HypF"/>
</dbReference>
<dbReference type="SUPFAM" id="SSF55821">
    <property type="entry name" value="YrdC/RibB"/>
    <property type="match status" value="1"/>
</dbReference>
<dbReference type="UniPathway" id="UPA00335"/>
<reference evidence="12 13" key="1">
    <citation type="submission" date="2019-09" db="EMBL/GenBank/DDBJ databases">
        <title>Segnochrobactrum spirostomi gen. nov., sp. nov., isolated from the ciliate Spirostomum cf. yagiui and description of a novel family, Segnochrobactraceae fam. nov. within the order Rhizobiales of the class Alphaproteobacteria.</title>
        <authorList>
            <person name="Akter S."/>
            <person name="Shazib S.U.A."/>
            <person name="Shin M.K."/>
        </authorList>
    </citation>
    <scope>NUCLEOTIDE SEQUENCE [LARGE SCALE GENOMIC DNA]</scope>
    <source>
        <strain evidence="12 13">Sp-1</strain>
    </source>
</reference>
<evidence type="ECO:0000313" key="13">
    <source>
        <dbReference type="Proteomes" id="UP000332515"/>
    </source>
</evidence>